<dbReference type="SUPFAM" id="SSF55785">
    <property type="entry name" value="PYP-like sensor domain (PAS domain)"/>
    <property type="match status" value="1"/>
</dbReference>
<comment type="catalytic activity">
    <reaction evidence="1">
        <text>ATP + protein L-histidine = ADP + protein N-phospho-L-histidine.</text>
        <dbReference type="EC" id="2.7.13.3"/>
    </reaction>
</comment>
<dbReference type="CDD" id="cd18773">
    <property type="entry name" value="PDC1_HK_sensor"/>
    <property type="match status" value="1"/>
</dbReference>
<dbReference type="PROSITE" id="PS50113">
    <property type="entry name" value="PAC"/>
    <property type="match status" value="1"/>
</dbReference>
<evidence type="ECO:0000256" key="6">
    <source>
        <dbReference type="ARBA" id="ARBA00022777"/>
    </source>
</evidence>
<evidence type="ECO:0000256" key="3">
    <source>
        <dbReference type="ARBA" id="ARBA00012438"/>
    </source>
</evidence>
<dbReference type="PROSITE" id="PS50109">
    <property type="entry name" value="HIS_KIN"/>
    <property type="match status" value="1"/>
</dbReference>
<dbReference type="InterPro" id="IPR035965">
    <property type="entry name" value="PAS-like_dom_sf"/>
</dbReference>
<keyword evidence="6" id="KW-0418">Kinase</keyword>
<evidence type="ECO:0000259" key="9">
    <source>
        <dbReference type="PROSITE" id="PS50109"/>
    </source>
</evidence>
<dbReference type="InterPro" id="IPR003661">
    <property type="entry name" value="HisK_dim/P_dom"/>
</dbReference>
<evidence type="ECO:0000259" key="12">
    <source>
        <dbReference type="PROSITE" id="PS50113"/>
    </source>
</evidence>
<dbReference type="Gene3D" id="6.10.340.10">
    <property type="match status" value="1"/>
</dbReference>
<dbReference type="PRINTS" id="PR00344">
    <property type="entry name" value="BCTRLSENSOR"/>
</dbReference>
<dbReference type="InterPro" id="IPR011006">
    <property type="entry name" value="CheY-like_superfamily"/>
</dbReference>
<dbReference type="SUPFAM" id="SSF158472">
    <property type="entry name" value="HAMP domain-like"/>
    <property type="match status" value="1"/>
</dbReference>
<dbReference type="InterPro" id="IPR005467">
    <property type="entry name" value="His_kinase_dom"/>
</dbReference>
<dbReference type="EMBL" id="CP018799">
    <property type="protein sequence ID" value="ATX79321.1"/>
    <property type="molecule type" value="Genomic_DNA"/>
</dbReference>
<dbReference type="SMART" id="SM00387">
    <property type="entry name" value="HATPase_c"/>
    <property type="match status" value="1"/>
</dbReference>
<dbReference type="PANTHER" id="PTHR43065">
    <property type="entry name" value="SENSOR HISTIDINE KINASE"/>
    <property type="match status" value="1"/>
</dbReference>
<dbReference type="Pfam" id="PF00072">
    <property type="entry name" value="Response_reg"/>
    <property type="match status" value="1"/>
</dbReference>
<dbReference type="CDD" id="cd00082">
    <property type="entry name" value="HisKA"/>
    <property type="match status" value="1"/>
</dbReference>
<dbReference type="SMART" id="SM00304">
    <property type="entry name" value="HAMP"/>
    <property type="match status" value="1"/>
</dbReference>
<comment type="subcellular location">
    <subcellularLocation>
        <location evidence="2">Membrane</location>
    </subcellularLocation>
</comment>
<feature type="domain" description="PAS" evidence="11">
    <location>
        <begin position="360"/>
        <end position="404"/>
    </location>
</feature>
<dbReference type="Pfam" id="PF02518">
    <property type="entry name" value="HATPase_c"/>
    <property type="match status" value="1"/>
</dbReference>
<dbReference type="InterPro" id="IPR036890">
    <property type="entry name" value="HATPase_C_sf"/>
</dbReference>
<dbReference type="InterPro" id="IPR001610">
    <property type="entry name" value="PAC"/>
</dbReference>
<evidence type="ECO:0000256" key="7">
    <source>
        <dbReference type="PROSITE-ProRule" id="PRU00169"/>
    </source>
</evidence>
<feature type="domain" description="Response regulatory" evidence="10">
    <location>
        <begin position="744"/>
        <end position="859"/>
    </location>
</feature>
<dbReference type="CDD" id="cd06225">
    <property type="entry name" value="HAMP"/>
    <property type="match status" value="1"/>
</dbReference>
<dbReference type="InterPro" id="IPR004358">
    <property type="entry name" value="Sig_transdc_His_kin-like_C"/>
</dbReference>
<evidence type="ECO:0000313" key="15">
    <source>
        <dbReference type="Proteomes" id="UP000231701"/>
    </source>
</evidence>
<keyword evidence="8" id="KW-1133">Transmembrane helix</keyword>
<dbReference type="PROSITE" id="PS50110">
    <property type="entry name" value="RESPONSE_REGULATORY"/>
    <property type="match status" value="1"/>
</dbReference>
<dbReference type="Gene3D" id="3.40.50.2300">
    <property type="match status" value="1"/>
</dbReference>
<evidence type="ECO:0000259" key="13">
    <source>
        <dbReference type="PROSITE" id="PS50885"/>
    </source>
</evidence>
<evidence type="ECO:0000256" key="8">
    <source>
        <dbReference type="SAM" id="Phobius"/>
    </source>
</evidence>
<dbReference type="GO" id="GO:0016020">
    <property type="term" value="C:membrane"/>
    <property type="evidence" value="ECO:0007669"/>
    <property type="project" value="UniProtKB-SubCell"/>
</dbReference>
<organism evidence="14 15">
    <name type="scientific">Mariprofundus aestuarium</name>
    <dbReference type="NCBI Taxonomy" id="1921086"/>
    <lineage>
        <taxon>Bacteria</taxon>
        <taxon>Pseudomonadati</taxon>
        <taxon>Pseudomonadota</taxon>
        <taxon>Candidatius Mariprofundia</taxon>
        <taxon>Mariprofundales</taxon>
        <taxon>Mariprofundaceae</taxon>
        <taxon>Mariprofundus</taxon>
    </lineage>
</organism>
<dbReference type="InterPro" id="IPR000700">
    <property type="entry name" value="PAS-assoc_C"/>
</dbReference>
<feature type="modified residue" description="4-aspartylphosphate" evidence="7">
    <location>
        <position position="795"/>
    </location>
</feature>
<accession>A0A2K8L0I4</accession>
<feature type="domain" description="Histidine kinase" evidence="9">
    <location>
        <begin position="498"/>
        <end position="724"/>
    </location>
</feature>
<dbReference type="Gene3D" id="3.30.565.10">
    <property type="entry name" value="Histidine kinase-like ATPase, C-terminal domain"/>
    <property type="match status" value="1"/>
</dbReference>
<dbReference type="PROSITE" id="PS50885">
    <property type="entry name" value="HAMP"/>
    <property type="match status" value="1"/>
</dbReference>
<name>A0A2K8L0I4_MARES</name>
<keyword evidence="4 7" id="KW-0597">Phosphoprotein</keyword>
<dbReference type="SMART" id="SM00448">
    <property type="entry name" value="REC"/>
    <property type="match status" value="1"/>
</dbReference>
<reference evidence="14 15" key="1">
    <citation type="submission" date="2016-12" db="EMBL/GenBank/DDBJ databases">
        <title>Isolation and genomic insights into novel planktonic Zetaproteobacteria from stratified waters of the Chesapeake Bay.</title>
        <authorList>
            <person name="McAllister S.M."/>
            <person name="Kato S."/>
            <person name="Chan C.S."/>
            <person name="Chiu B.K."/>
            <person name="Field E.K."/>
        </authorList>
    </citation>
    <scope>NUCLEOTIDE SEQUENCE [LARGE SCALE GENOMIC DNA]</scope>
    <source>
        <strain evidence="14 15">CP-5</strain>
    </source>
</reference>
<dbReference type="InterPro" id="IPR003594">
    <property type="entry name" value="HATPase_dom"/>
</dbReference>
<evidence type="ECO:0000256" key="1">
    <source>
        <dbReference type="ARBA" id="ARBA00000085"/>
    </source>
</evidence>
<dbReference type="NCBIfam" id="TIGR00229">
    <property type="entry name" value="sensory_box"/>
    <property type="match status" value="1"/>
</dbReference>
<keyword evidence="5" id="KW-0808">Transferase</keyword>
<dbReference type="AlphaFoldDB" id="A0A2K8L0I4"/>
<feature type="transmembrane region" description="Helical" evidence="8">
    <location>
        <begin position="12"/>
        <end position="33"/>
    </location>
</feature>
<dbReference type="GO" id="GO:0000155">
    <property type="term" value="F:phosphorelay sensor kinase activity"/>
    <property type="evidence" value="ECO:0007669"/>
    <property type="project" value="InterPro"/>
</dbReference>
<dbReference type="InterPro" id="IPR003660">
    <property type="entry name" value="HAMP_dom"/>
</dbReference>
<sequence length="864" mass="95850">MSQRKKYPLRIAWYGLIMVASVLPAIALSPWLGQQAHALLLERAMLSEEVFHNEIETRLALETNRLVSVLITNADPIGIVWSEQQNLEQLNGIIERASGREPMLNSIAIYDSHARFITGSKQGDHTFSSIRNDMAEFAVPMHGRSFLGAPVKLSDNHYEFLISVPIMKQSKPVGVLLGTVNIAEFWNVTRGALPEHDSKIYLVDSRGSLLIHGPETHHLTGDLLSNKEIVRSLLSGSGWKRPDIYRGFEEKDVFGIATLVDGLKWGIISEIPSNAIMAPILSALKTLTIIVFLLHILFGLISLLFTRHLLSPISDLAKVVKKATEGDYSQQAMPSPYEEINSLTTDFNSMIREISSREASLQKLSQAIDQAGEAILICNRDGILEYVNPAFSEATGYSIDEAVGSMPKDIVNSGMQSESFYQELWKTILSGDPWEGALTNRRKDGSHYPVLMSIAPIVSDGKITHFVAIQQNMSKQNLLEDQLRQSQKMESLGTLVGGIAHDFNNLLAGMTGNLYLAKIKSNNSPDAIKNIENVEKLSFKAAGLISQLLTYARKGPVQMHEIELCNHMQNALKLIQAGIPENIELTADFSNELLPIWGDSTQLDQILMNLLSNAKDAVADSNNPHIHIAIQPFESNDSFRRFHPHHADIDNYAQVTVRDNGHGISEEQVELIFEPFYTTKEVGKGSGLGLAMIYGAMQTHNAIIDVTSQLDRGSEFHLYFPLIEAPIIETVNGAIEEHHGQGQGILIVDDEPTLCETCCEIVESMGYRSFSAPNGREGLELFKQQSASIDLILTDVVMPKLSGPEMVGYIRKSHPDIPVIFMTGYDKSLLSKEVELKNSMVTPKPLNIVEFRHHVGKLLRNVKI</sequence>
<dbReference type="InterPro" id="IPR036097">
    <property type="entry name" value="HisK_dim/P_sf"/>
</dbReference>
<evidence type="ECO:0000313" key="14">
    <source>
        <dbReference type="EMBL" id="ATX79321.1"/>
    </source>
</evidence>
<dbReference type="InterPro" id="IPR001789">
    <property type="entry name" value="Sig_transdc_resp-reg_receiver"/>
</dbReference>
<dbReference type="RefSeq" id="WP_100277226.1">
    <property type="nucleotide sequence ID" value="NZ_CP018799.1"/>
</dbReference>
<dbReference type="Proteomes" id="UP000231701">
    <property type="component" value="Chromosome"/>
</dbReference>
<dbReference type="Gene3D" id="3.30.450.20">
    <property type="entry name" value="PAS domain"/>
    <property type="match status" value="1"/>
</dbReference>
<evidence type="ECO:0000256" key="5">
    <source>
        <dbReference type="ARBA" id="ARBA00022679"/>
    </source>
</evidence>
<gene>
    <name evidence="14" type="ORF">Ga0123461_0901</name>
</gene>
<dbReference type="Gene3D" id="1.10.287.130">
    <property type="match status" value="1"/>
</dbReference>
<feature type="domain" description="PAC" evidence="12">
    <location>
        <begin position="432"/>
        <end position="485"/>
    </location>
</feature>
<dbReference type="SMART" id="SM00086">
    <property type="entry name" value="PAC"/>
    <property type="match status" value="1"/>
</dbReference>
<keyword evidence="15" id="KW-1185">Reference proteome</keyword>
<keyword evidence="8" id="KW-0472">Membrane</keyword>
<evidence type="ECO:0000256" key="4">
    <source>
        <dbReference type="ARBA" id="ARBA00022553"/>
    </source>
</evidence>
<proteinExistence type="predicted"/>
<dbReference type="CDD" id="cd17574">
    <property type="entry name" value="REC_OmpR"/>
    <property type="match status" value="1"/>
</dbReference>
<dbReference type="KEGG" id="maes:Ga0123461_0901"/>
<keyword evidence="8" id="KW-0812">Transmembrane</keyword>
<protein>
    <recommendedName>
        <fullName evidence="3">histidine kinase</fullName>
        <ecNumber evidence="3">2.7.13.3</ecNumber>
    </recommendedName>
</protein>
<evidence type="ECO:0000259" key="10">
    <source>
        <dbReference type="PROSITE" id="PS50110"/>
    </source>
</evidence>
<feature type="domain" description="HAMP" evidence="13">
    <location>
        <begin position="307"/>
        <end position="359"/>
    </location>
</feature>
<dbReference type="SUPFAM" id="SSF55874">
    <property type="entry name" value="ATPase domain of HSP90 chaperone/DNA topoisomerase II/histidine kinase"/>
    <property type="match status" value="1"/>
</dbReference>
<evidence type="ECO:0000259" key="11">
    <source>
        <dbReference type="PROSITE" id="PS50112"/>
    </source>
</evidence>
<dbReference type="CDD" id="cd00130">
    <property type="entry name" value="PAS"/>
    <property type="match status" value="1"/>
</dbReference>
<dbReference type="Pfam" id="PF13426">
    <property type="entry name" value="PAS_9"/>
    <property type="match status" value="1"/>
</dbReference>
<dbReference type="PANTHER" id="PTHR43065:SF42">
    <property type="entry name" value="TWO-COMPONENT SENSOR PPRA"/>
    <property type="match status" value="1"/>
</dbReference>
<dbReference type="EC" id="2.7.13.3" evidence="3"/>
<evidence type="ECO:0000256" key="2">
    <source>
        <dbReference type="ARBA" id="ARBA00004370"/>
    </source>
</evidence>
<dbReference type="InterPro" id="IPR000014">
    <property type="entry name" value="PAS"/>
</dbReference>
<dbReference type="SUPFAM" id="SSF47384">
    <property type="entry name" value="Homodimeric domain of signal transducing histidine kinase"/>
    <property type="match status" value="1"/>
</dbReference>
<dbReference type="OrthoDB" id="5288456at2"/>
<dbReference type="PROSITE" id="PS50112">
    <property type="entry name" value="PAS"/>
    <property type="match status" value="1"/>
</dbReference>
<dbReference type="SUPFAM" id="SSF52172">
    <property type="entry name" value="CheY-like"/>
    <property type="match status" value="1"/>
</dbReference>
<dbReference type="SMART" id="SM00091">
    <property type="entry name" value="PAS"/>
    <property type="match status" value="1"/>
</dbReference>